<organism evidence="1 2">
    <name type="scientific">Termititenax aidoneus</name>
    <dbReference type="NCBI Taxonomy" id="2218524"/>
    <lineage>
        <taxon>Bacteria</taxon>
        <taxon>Bacillati</taxon>
        <taxon>Candidatus Margulisiibacteriota</taxon>
        <taxon>Candidatus Termititenacia</taxon>
        <taxon>Candidatus Termititenacales</taxon>
        <taxon>Candidatus Termititenacaceae</taxon>
        <taxon>Candidatus Termititenax</taxon>
    </lineage>
</organism>
<evidence type="ECO:0000313" key="1">
    <source>
        <dbReference type="EMBL" id="GBR75220.1"/>
    </source>
</evidence>
<accession>A0A388TEX1</accession>
<dbReference type="Proteomes" id="UP000269352">
    <property type="component" value="Unassembled WGS sequence"/>
</dbReference>
<proteinExistence type="predicted"/>
<reference evidence="1 2" key="1">
    <citation type="journal article" date="2019" name="ISME J.">
        <title>Genome analyses of uncultured TG2/ZB3 bacteria in 'Margulisbacteria' specifically attached to ectosymbiotic spirochetes of protists in the termite gut.</title>
        <authorList>
            <person name="Utami Y.D."/>
            <person name="Kuwahara H."/>
            <person name="Igai K."/>
            <person name="Murakami T."/>
            <person name="Sugaya K."/>
            <person name="Morikawa T."/>
            <person name="Nagura Y."/>
            <person name="Yuki M."/>
            <person name="Deevong P."/>
            <person name="Inoue T."/>
            <person name="Kihara K."/>
            <person name="Lo N."/>
            <person name="Yamada A."/>
            <person name="Ohkuma M."/>
            <person name="Hongoh Y."/>
        </authorList>
    </citation>
    <scope>NUCLEOTIDE SEQUENCE [LARGE SCALE GENOMIC DNA]</scope>
    <source>
        <strain evidence="1">NkOx7-01</strain>
    </source>
</reference>
<dbReference type="AlphaFoldDB" id="A0A388TEX1"/>
<dbReference type="EMBL" id="BGZN01000197">
    <property type="protein sequence ID" value="GBR75220.1"/>
    <property type="molecule type" value="Genomic_DNA"/>
</dbReference>
<evidence type="ECO:0000313" key="2">
    <source>
        <dbReference type="Proteomes" id="UP000269352"/>
    </source>
</evidence>
<name>A0A388TEX1_TERA1</name>
<protein>
    <submittedName>
        <fullName evidence="1">Zinc peptidase</fullName>
    </submittedName>
</protein>
<keyword evidence="2" id="KW-1185">Reference proteome</keyword>
<gene>
    <name evidence="1" type="ORF">NO1_2244</name>
</gene>
<feature type="non-terminal residue" evidence="1">
    <location>
        <position position="1"/>
    </location>
</feature>
<comment type="caution">
    <text evidence="1">The sequence shown here is derived from an EMBL/GenBank/DDBJ whole genome shotgun (WGS) entry which is preliminary data.</text>
</comment>
<sequence>EKCSQCRRFDLCGRDAHGRFAICQTAFSAEQSPELRQIVHNAQRVNFGLFFGAMTRAVILKRCQPGILTGVCETEYFNGFAVFMPRHELSY</sequence>